<proteinExistence type="predicted"/>
<dbReference type="Proteomes" id="UP001081283">
    <property type="component" value="Unassembled WGS sequence"/>
</dbReference>
<gene>
    <name evidence="1" type="ORF">OEG82_07140</name>
</gene>
<dbReference type="PANTHER" id="PTHR40697:SF2">
    <property type="entry name" value="ATP-NAD KINASE-RELATED"/>
    <property type="match status" value="1"/>
</dbReference>
<accession>A0ABT3YDD8</accession>
<dbReference type="Pfam" id="PF01513">
    <property type="entry name" value="NAD_kinase"/>
    <property type="match status" value="1"/>
</dbReference>
<keyword evidence="2" id="KW-1185">Reference proteome</keyword>
<dbReference type="InterPro" id="IPR002504">
    <property type="entry name" value="NADK"/>
</dbReference>
<evidence type="ECO:0000313" key="1">
    <source>
        <dbReference type="EMBL" id="MCY0093794.1"/>
    </source>
</evidence>
<dbReference type="RefSeq" id="WP_267611741.1">
    <property type="nucleotide sequence ID" value="NZ_JAOVZQ010000001.1"/>
</dbReference>
<reference evidence="1" key="1">
    <citation type="submission" date="2022-10" db="EMBL/GenBank/DDBJ databases">
        <title>Hoeflea sp. J2-29, isolated from marine algae.</title>
        <authorList>
            <person name="Kristyanto S."/>
            <person name="Kim J.M."/>
            <person name="Jeon C.O."/>
        </authorList>
    </citation>
    <scope>NUCLEOTIDE SEQUENCE</scope>
    <source>
        <strain evidence="1">J2-29</strain>
    </source>
</reference>
<dbReference type="EMBL" id="JAOVZQ010000001">
    <property type="protein sequence ID" value="MCY0093794.1"/>
    <property type="molecule type" value="Genomic_DNA"/>
</dbReference>
<evidence type="ECO:0000313" key="2">
    <source>
        <dbReference type="Proteomes" id="UP001081283"/>
    </source>
</evidence>
<keyword evidence="1" id="KW-0808">Transferase</keyword>
<dbReference type="InterPro" id="IPR039065">
    <property type="entry name" value="AcoX-like"/>
</dbReference>
<keyword evidence="1" id="KW-0418">Kinase</keyword>
<name>A0ABT3YDD8_9HYPH</name>
<protein>
    <submittedName>
        <fullName evidence="1">NAD(+)/NADH kinase</fullName>
    </submittedName>
</protein>
<dbReference type="PANTHER" id="PTHR40697">
    <property type="entry name" value="ACETOIN CATABOLISM PROTEIN X"/>
    <property type="match status" value="1"/>
</dbReference>
<sequence length="370" mass="37997">MRIGLIVNPVAGLGGAVGLKGTDGPDAVAEALRRGAVAQSGPRVRRALAVLARRCPGTTILAAPGQLGADWTADLDLTVDAVPSGDSTGTARDTRQAIAAFGAADLVLFAGGDGTARDVAACMPEGAAMLGIPSGVKMHSGVFAISPEHAGQVLADIIVANDRVGWTDDAEIMDIDEVALRAGHLAPRLFGHARVPVVRNRMQAAKGGPRRDCSAALASAAFECATRIEPGALCIVGPGTSACAFANALNQPSTLLGVDVFRDGKCLLQDATASQIEALIDGAPVRIVLGITGQQGFLLGRGNQQISAAVIRRAGREGLRVLATDEKLAALPAPCLFVDTGDPMLDAELAGFIRVQTDRGKFMMMRVVAS</sequence>
<organism evidence="1 2">
    <name type="scientific">Hoeflea ulvae</name>
    <dbReference type="NCBI Taxonomy" id="2983764"/>
    <lineage>
        <taxon>Bacteria</taxon>
        <taxon>Pseudomonadati</taxon>
        <taxon>Pseudomonadota</taxon>
        <taxon>Alphaproteobacteria</taxon>
        <taxon>Hyphomicrobiales</taxon>
        <taxon>Rhizobiaceae</taxon>
        <taxon>Hoeflea</taxon>
    </lineage>
</organism>
<dbReference type="Pfam" id="PF20143">
    <property type="entry name" value="NAD_kinase_C"/>
    <property type="match status" value="1"/>
</dbReference>
<comment type="caution">
    <text evidence="1">The sequence shown here is derived from an EMBL/GenBank/DDBJ whole genome shotgun (WGS) entry which is preliminary data.</text>
</comment>
<dbReference type="GO" id="GO:0016301">
    <property type="term" value="F:kinase activity"/>
    <property type="evidence" value="ECO:0007669"/>
    <property type="project" value="UniProtKB-KW"/>
</dbReference>